<proteinExistence type="predicted"/>
<dbReference type="AlphaFoldDB" id="A0A2P7QPN2"/>
<comment type="caution">
    <text evidence="3">The sequence shown here is derived from an EMBL/GenBank/DDBJ whole genome shotgun (WGS) entry which is preliminary data.</text>
</comment>
<dbReference type="Gene3D" id="1.20.120.520">
    <property type="entry name" value="nmb1532 protein domain like"/>
    <property type="match status" value="1"/>
</dbReference>
<dbReference type="EMBL" id="PXYI01000004">
    <property type="protein sequence ID" value="PSJ39932.1"/>
    <property type="molecule type" value="Genomic_DNA"/>
</dbReference>
<feature type="compositionally biased region" description="Low complexity" evidence="1">
    <location>
        <begin position="10"/>
        <end position="21"/>
    </location>
</feature>
<organism evidence="3 4">
    <name type="scientific">Allosphingosinicella deserti</name>
    <dbReference type="NCBI Taxonomy" id="2116704"/>
    <lineage>
        <taxon>Bacteria</taxon>
        <taxon>Pseudomonadati</taxon>
        <taxon>Pseudomonadota</taxon>
        <taxon>Alphaproteobacteria</taxon>
        <taxon>Sphingomonadales</taxon>
        <taxon>Sphingomonadaceae</taxon>
        <taxon>Allosphingosinicella</taxon>
    </lineage>
</organism>
<dbReference type="PANTHER" id="PTHR35585">
    <property type="entry name" value="HHE DOMAIN PROTEIN (AFU_ORTHOLOGUE AFUA_4G00730)"/>
    <property type="match status" value="1"/>
</dbReference>
<keyword evidence="4" id="KW-1185">Reference proteome</keyword>
<sequence length="210" mass="23115">MATKSETKGSGKSRTSGKSNGENQGAFGFGSGNTGVLVGAAMAGAAVGIAANVGRKLFVQFTSGATGDWFDALKTEHALTLAIFDKIEATDDNQTMMRSHLLMKLKYALTKHAIEEENVIYPALRQANSTHDADALTAEHGYVKTYLYELETMPKNSPEWLARVRDFRAMIEEHIRMEENEVFPAFRKLMSDDQNSRLTALMNKEGFKVA</sequence>
<protein>
    <submittedName>
        <fullName evidence="3">Hemerythrin</fullName>
    </submittedName>
</protein>
<dbReference type="Pfam" id="PF01814">
    <property type="entry name" value="Hemerythrin"/>
    <property type="match status" value="1"/>
</dbReference>
<dbReference type="PANTHER" id="PTHR35585:SF1">
    <property type="entry name" value="HHE DOMAIN PROTEIN (AFU_ORTHOLOGUE AFUA_4G00730)"/>
    <property type="match status" value="1"/>
</dbReference>
<feature type="domain" description="Hemerythrin-like" evidence="2">
    <location>
        <begin position="71"/>
        <end position="185"/>
    </location>
</feature>
<evidence type="ECO:0000313" key="4">
    <source>
        <dbReference type="Proteomes" id="UP000241167"/>
    </source>
</evidence>
<dbReference type="InterPro" id="IPR012312">
    <property type="entry name" value="Hemerythrin-like"/>
</dbReference>
<reference evidence="3 4" key="1">
    <citation type="submission" date="2018-03" db="EMBL/GenBank/DDBJ databases">
        <title>The draft genome of Sphingosinicella sp. GL-C-18.</title>
        <authorList>
            <person name="Liu L."/>
            <person name="Li L."/>
            <person name="Liang L."/>
            <person name="Zhang X."/>
            <person name="Wang T."/>
        </authorList>
    </citation>
    <scope>NUCLEOTIDE SEQUENCE [LARGE SCALE GENOMIC DNA]</scope>
    <source>
        <strain evidence="3 4">GL-C-18</strain>
    </source>
</reference>
<evidence type="ECO:0000313" key="3">
    <source>
        <dbReference type="EMBL" id="PSJ39932.1"/>
    </source>
</evidence>
<dbReference type="CDD" id="cd12108">
    <property type="entry name" value="Hr-like"/>
    <property type="match status" value="1"/>
</dbReference>
<name>A0A2P7QPN2_9SPHN</name>
<gene>
    <name evidence="3" type="ORF">C7I55_15390</name>
</gene>
<dbReference type="RefSeq" id="WP_106513838.1">
    <property type="nucleotide sequence ID" value="NZ_PXYI01000004.1"/>
</dbReference>
<feature type="region of interest" description="Disordered" evidence="1">
    <location>
        <begin position="1"/>
        <end position="25"/>
    </location>
</feature>
<accession>A0A2P7QPN2</accession>
<evidence type="ECO:0000259" key="2">
    <source>
        <dbReference type="Pfam" id="PF01814"/>
    </source>
</evidence>
<dbReference type="Proteomes" id="UP000241167">
    <property type="component" value="Unassembled WGS sequence"/>
</dbReference>
<dbReference type="OrthoDB" id="7210157at2"/>
<evidence type="ECO:0000256" key="1">
    <source>
        <dbReference type="SAM" id="MobiDB-lite"/>
    </source>
</evidence>